<protein>
    <submittedName>
        <fullName evidence="2">Glycosyltransferase involved in cell wall biosynthesis</fullName>
    </submittedName>
</protein>
<evidence type="ECO:0000259" key="1">
    <source>
        <dbReference type="Pfam" id="PF00534"/>
    </source>
</evidence>
<dbReference type="Gene3D" id="3.40.50.2000">
    <property type="entry name" value="Glycogen Phosphorylase B"/>
    <property type="match status" value="2"/>
</dbReference>
<dbReference type="RefSeq" id="WP_311952453.1">
    <property type="nucleotide sequence ID" value="NZ_JAVLVU010000001.1"/>
</dbReference>
<evidence type="ECO:0000313" key="3">
    <source>
        <dbReference type="Proteomes" id="UP001258315"/>
    </source>
</evidence>
<accession>A0ABU3GYC7</accession>
<proteinExistence type="predicted"/>
<dbReference type="Proteomes" id="UP001258315">
    <property type="component" value="Unassembled WGS sequence"/>
</dbReference>
<feature type="domain" description="Glycosyl transferase family 1" evidence="1">
    <location>
        <begin position="222"/>
        <end position="373"/>
    </location>
</feature>
<sequence length="398" mass="44441">MKVLHVNTVDFGGAATACLRIHKGLLKHGVDSKVLFLKRTKNVEETYTYSDAPTGLIGRLWDRVLGKIRFIRDNGKIDRIQQKLKPGMLYSNPTSYHDITKSPLYKEADIIQLNWVRGMIDEPSFFAKSTKPVIWRMPDLYTCGGGYHYETGFPFNELAAELKTNEKTKIKALKKANLTMVPISNWVKEKADASRVIGRFKKQVIHNGIDSNNFKPHDAAFARNEFNLPHDKIILLFGADIPADERKGYGLLLDALKLINRNDLCICVFGSGEVPKADNVYHVGHVNSEKVLSILYSAADYFIMPSIEEAFGQVTIESTACGTPVVSFPNGGSKDIIIDGLNGYLAADFTASALADAINKALDTQFDRKAIVEDTLTRFNINDKINEYITLYKSLLKA</sequence>
<dbReference type="SUPFAM" id="SSF53756">
    <property type="entry name" value="UDP-Glycosyltransferase/glycogen phosphorylase"/>
    <property type="match status" value="1"/>
</dbReference>
<organism evidence="2 3">
    <name type="scientific">Mucilaginibacter terrae</name>
    <dbReference type="NCBI Taxonomy" id="1955052"/>
    <lineage>
        <taxon>Bacteria</taxon>
        <taxon>Pseudomonadati</taxon>
        <taxon>Bacteroidota</taxon>
        <taxon>Sphingobacteriia</taxon>
        <taxon>Sphingobacteriales</taxon>
        <taxon>Sphingobacteriaceae</taxon>
        <taxon>Mucilaginibacter</taxon>
    </lineage>
</organism>
<dbReference type="Pfam" id="PF00534">
    <property type="entry name" value="Glycos_transf_1"/>
    <property type="match status" value="1"/>
</dbReference>
<reference evidence="3" key="1">
    <citation type="submission" date="2023-07" db="EMBL/GenBank/DDBJ databases">
        <title>Functional and genomic diversity of the sorghum phyllosphere microbiome.</title>
        <authorList>
            <person name="Shade A."/>
        </authorList>
    </citation>
    <scope>NUCLEOTIDE SEQUENCE [LARGE SCALE GENOMIC DNA]</scope>
    <source>
        <strain evidence="3">SORGH_AS_0422</strain>
    </source>
</reference>
<comment type="caution">
    <text evidence="2">The sequence shown here is derived from an EMBL/GenBank/DDBJ whole genome shotgun (WGS) entry which is preliminary data.</text>
</comment>
<keyword evidence="3" id="KW-1185">Reference proteome</keyword>
<dbReference type="InterPro" id="IPR001296">
    <property type="entry name" value="Glyco_trans_1"/>
</dbReference>
<gene>
    <name evidence="2" type="ORF">QE417_003850</name>
</gene>
<dbReference type="EMBL" id="JAVLVU010000001">
    <property type="protein sequence ID" value="MDT3404778.1"/>
    <property type="molecule type" value="Genomic_DNA"/>
</dbReference>
<dbReference type="PANTHER" id="PTHR12526:SF637">
    <property type="entry name" value="GLYCOSYLTRANSFERASE EPSF-RELATED"/>
    <property type="match status" value="1"/>
</dbReference>
<dbReference type="PANTHER" id="PTHR12526">
    <property type="entry name" value="GLYCOSYLTRANSFERASE"/>
    <property type="match status" value="1"/>
</dbReference>
<evidence type="ECO:0000313" key="2">
    <source>
        <dbReference type="EMBL" id="MDT3404778.1"/>
    </source>
</evidence>
<name>A0ABU3GYC7_9SPHI</name>